<dbReference type="HOGENOM" id="CLU_3170512_0_0_11"/>
<dbReference type="Proteomes" id="UP000009224">
    <property type="component" value="Chromosome"/>
</dbReference>
<evidence type="ECO:0000313" key="2">
    <source>
        <dbReference type="Proteomes" id="UP000009224"/>
    </source>
</evidence>
<evidence type="ECO:0000313" key="1">
    <source>
        <dbReference type="EMBL" id="AEF37053.1"/>
    </source>
</evidence>
<dbReference type="STRING" id="875328.JDM601_3053"/>
<dbReference type="EMBL" id="CP002329">
    <property type="protein sequence ID" value="AEF37053.1"/>
    <property type="molecule type" value="Genomic_DNA"/>
</dbReference>
<reference evidence="1 2" key="1">
    <citation type="journal article" date="2011" name="J. Bacteriol.">
        <title>Complete genome sequence of a novel clinical isolate, the nontuberculous Mycobacterium strain JDM601.</title>
        <authorList>
            <person name="Zhang Z.Y."/>
            <person name="Sun Z.Q."/>
            <person name="Wang Z.L."/>
            <person name="Wen Z.L."/>
            <person name="Sun Q.W."/>
            <person name="Zhu Z.Q."/>
            <person name="Song Y.Z."/>
            <person name="Zhao J.W."/>
            <person name="Wang H.H."/>
            <person name="Zhang S.L."/>
            <person name="Guo X.K."/>
        </authorList>
    </citation>
    <scope>NUCLEOTIDE SEQUENCE [LARGE SCALE GENOMIC DNA]</scope>
    <source>
        <strain evidence="1 2">JDM601</strain>
    </source>
</reference>
<protein>
    <recommendedName>
        <fullName evidence="3">BON domain-containing protein</fullName>
    </recommendedName>
</protein>
<dbReference type="KEGG" id="mjd:JDM601_3053"/>
<accession>F5Z253</accession>
<evidence type="ECO:0008006" key="3">
    <source>
        <dbReference type="Google" id="ProtNLM"/>
    </source>
</evidence>
<proteinExistence type="predicted"/>
<gene>
    <name evidence="1" type="ordered locus">JDM601_3053</name>
</gene>
<dbReference type="AlphaFoldDB" id="F5Z253"/>
<organism evidence="1 2">
    <name type="scientific">Mycolicibacter sinensis (strain JDM601)</name>
    <name type="common">Mycobacterium sinense</name>
    <dbReference type="NCBI Taxonomy" id="875328"/>
    <lineage>
        <taxon>Bacteria</taxon>
        <taxon>Bacillati</taxon>
        <taxon>Actinomycetota</taxon>
        <taxon>Actinomycetes</taxon>
        <taxon>Mycobacteriales</taxon>
        <taxon>Mycobacteriaceae</taxon>
        <taxon>Mycolicibacter</taxon>
    </lineage>
</organism>
<keyword evidence="2" id="KW-1185">Reference proteome</keyword>
<name>F5Z253_MYCSD</name>
<sequence>MCLTGTVNGPQRRATIETVVRAIVEPRVVVNDIEVVQLCEPVEQVTG</sequence>